<reference evidence="8" key="1">
    <citation type="submission" date="2023-05" db="EMBL/GenBank/DDBJ databases">
        <title>Genome and transcriptome analyses reveal genes involved in the formation of fine ridges on petal epidermal cells in Hibiscus trionum.</title>
        <authorList>
            <person name="Koshimizu S."/>
            <person name="Masuda S."/>
            <person name="Ishii T."/>
            <person name="Shirasu K."/>
            <person name="Hoshino A."/>
            <person name="Arita M."/>
        </authorList>
    </citation>
    <scope>NUCLEOTIDE SEQUENCE</scope>
    <source>
        <strain evidence="8">Hamamatsu line</strain>
    </source>
</reference>
<feature type="domain" description="BZIP" evidence="7">
    <location>
        <begin position="95"/>
        <end position="158"/>
    </location>
</feature>
<dbReference type="GO" id="GO:0005634">
    <property type="term" value="C:nucleus"/>
    <property type="evidence" value="ECO:0007669"/>
    <property type="project" value="UniProtKB-SubCell"/>
</dbReference>
<evidence type="ECO:0000313" key="8">
    <source>
        <dbReference type="EMBL" id="GMI92033.1"/>
    </source>
</evidence>
<evidence type="ECO:0000259" key="7">
    <source>
        <dbReference type="PROSITE" id="PS50217"/>
    </source>
</evidence>
<dbReference type="PROSITE" id="PS00036">
    <property type="entry name" value="BZIP_BASIC"/>
    <property type="match status" value="1"/>
</dbReference>
<dbReference type="GO" id="GO:0045893">
    <property type="term" value="P:positive regulation of DNA-templated transcription"/>
    <property type="evidence" value="ECO:0007669"/>
    <property type="project" value="TreeGrafter"/>
</dbReference>
<dbReference type="InterPro" id="IPR052483">
    <property type="entry name" value="bZIP_transcription_regulators"/>
</dbReference>
<dbReference type="OrthoDB" id="552661at2759"/>
<accession>A0A9W7ICT0</accession>
<dbReference type="CDD" id="cd14703">
    <property type="entry name" value="bZIP_plant_RF2"/>
    <property type="match status" value="1"/>
</dbReference>
<keyword evidence="9" id="KW-1185">Reference proteome</keyword>
<dbReference type="SUPFAM" id="SSF57959">
    <property type="entry name" value="Leucine zipper domain"/>
    <property type="match status" value="1"/>
</dbReference>
<comment type="subcellular location">
    <subcellularLocation>
        <location evidence="1">Nucleus</location>
    </subcellularLocation>
</comment>
<keyword evidence="3" id="KW-0804">Transcription</keyword>
<keyword evidence="6" id="KW-0472">Membrane</keyword>
<name>A0A9W7ICT0_HIBTR</name>
<evidence type="ECO:0000256" key="2">
    <source>
        <dbReference type="ARBA" id="ARBA00023015"/>
    </source>
</evidence>
<dbReference type="PANTHER" id="PTHR46391:SF35">
    <property type="entry name" value="BASIC LEUCINE ZIPPER 34-LIKE ISOFORM X1"/>
    <property type="match status" value="1"/>
</dbReference>
<keyword evidence="2" id="KW-0805">Transcription regulation</keyword>
<dbReference type="PROSITE" id="PS50217">
    <property type="entry name" value="BZIP"/>
    <property type="match status" value="1"/>
</dbReference>
<evidence type="ECO:0000256" key="3">
    <source>
        <dbReference type="ARBA" id="ARBA00023163"/>
    </source>
</evidence>
<feature type="coiled-coil region" evidence="5">
    <location>
        <begin position="120"/>
        <end position="147"/>
    </location>
</feature>
<evidence type="ECO:0000256" key="5">
    <source>
        <dbReference type="SAM" id="Coils"/>
    </source>
</evidence>
<evidence type="ECO:0000313" key="9">
    <source>
        <dbReference type="Proteomes" id="UP001165190"/>
    </source>
</evidence>
<keyword evidence="6" id="KW-0812">Transmembrane</keyword>
<dbReference type="Gene3D" id="1.20.5.170">
    <property type="match status" value="1"/>
</dbReference>
<evidence type="ECO:0000256" key="6">
    <source>
        <dbReference type="SAM" id="Phobius"/>
    </source>
</evidence>
<dbReference type="InterPro" id="IPR044759">
    <property type="entry name" value="bZIP_RF2"/>
</dbReference>
<keyword evidence="4" id="KW-0539">Nucleus</keyword>
<keyword evidence="6" id="KW-1133">Transmembrane helix</keyword>
<keyword evidence="5" id="KW-0175">Coiled coil</keyword>
<protein>
    <recommendedName>
        <fullName evidence="7">BZIP domain-containing protein</fullName>
    </recommendedName>
</protein>
<dbReference type="GO" id="GO:0003677">
    <property type="term" value="F:DNA binding"/>
    <property type="evidence" value="ECO:0007669"/>
    <property type="project" value="TreeGrafter"/>
</dbReference>
<proteinExistence type="predicted"/>
<comment type="caution">
    <text evidence="8">The sequence shown here is derived from an EMBL/GenBank/DDBJ whole genome shotgun (WGS) entry which is preliminary data.</text>
</comment>
<sequence>MEPSSSQTPAELSLRGGIWLLVFAFIQIITMKQKKNTSIPIKSTIYSYQEVDSNMASSSESNASFFPFPPPADANTVVVNAVQGGGGRFDEQNMDPRKFKRIISNRLSAQRSRIKKLQHVHDMEKKVESLQTLVDVLSNQVELQKEKQFLLRMEQQDLQSRISACANRRVMVDAEIEKRRAELNRVRELHLRQQHQQMQPQNMDVWEHGLPTEQMLNDSATGQPLFVSSDEVDGGEDYIAEEINMLDQLNLHQESAGHMVAPGWEAGGGELTNVGLDQSGPEQLLNPFLNQPQQQQVGSFDSDFGELEKIFNFNPDNDFHIN</sequence>
<dbReference type="Proteomes" id="UP001165190">
    <property type="component" value="Unassembled WGS sequence"/>
</dbReference>
<dbReference type="Pfam" id="PF07716">
    <property type="entry name" value="bZIP_2"/>
    <property type="match status" value="1"/>
</dbReference>
<dbReference type="InterPro" id="IPR004827">
    <property type="entry name" value="bZIP"/>
</dbReference>
<dbReference type="PANTHER" id="PTHR46391">
    <property type="entry name" value="BASIC LEUCINE ZIPPER 34"/>
    <property type="match status" value="1"/>
</dbReference>
<dbReference type="AlphaFoldDB" id="A0A9W7ICT0"/>
<organism evidence="8 9">
    <name type="scientific">Hibiscus trionum</name>
    <name type="common">Flower of an hour</name>
    <dbReference type="NCBI Taxonomy" id="183268"/>
    <lineage>
        <taxon>Eukaryota</taxon>
        <taxon>Viridiplantae</taxon>
        <taxon>Streptophyta</taxon>
        <taxon>Embryophyta</taxon>
        <taxon>Tracheophyta</taxon>
        <taxon>Spermatophyta</taxon>
        <taxon>Magnoliopsida</taxon>
        <taxon>eudicotyledons</taxon>
        <taxon>Gunneridae</taxon>
        <taxon>Pentapetalae</taxon>
        <taxon>rosids</taxon>
        <taxon>malvids</taxon>
        <taxon>Malvales</taxon>
        <taxon>Malvaceae</taxon>
        <taxon>Malvoideae</taxon>
        <taxon>Hibiscus</taxon>
    </lineage>
</organism>
<evidence type="ECO:0000256" key="1">
    <source>
        <dbReference type="ARBA" id="ARBA00004123"/>
    </source>
</evidence>
<evidence type="ECO:0000256" key="4">
    <source>
        <dbReference type="ARBA" id="ARBA00023242"/>
    </source>
</evidence>
<dbReference type="GO" id="GO:0003700">
    <property type="term" value="F:DNA-binding transcription factor activity"/>
    <property type="evidence" value="ECO:0007669"/>
    <property type="project" value="InterPro"/>
</dbReference>
<dbReference type="EMBL" id="BSYR01000024">
    <property type="protein sequence ID" value="GMI92033.1"/>
    <property type="molecule type" value="Genomic_DNA"/>
</dbReference>
<gene>
    <name evidence="8" type="ORF">HRI_002872700</name>
</gene>
<dbReference type="InterPro" id="IPR046347">
    <property type="entry name" value="bZIP_sf"/>
</dbReference>
<dbReference type="SMART" id="SM00338">
    <property type="entry name" value="BRLZ"/>
    <property type="match status" value="1"/>
</dbReference>
<feature type="transmembrane region" description="Helical" evidence="6">
    <location>
        <begin position="12"/>
        <end position="30"/>
    </location>
</feature>